<comment type="caution">
    <text evidence="2">The sequence shown here is derived from an EMBL/GenBank/DDBJ whole genome shotgun (WGS) entry which is preliminary data.</text>
</comment>
<protein>
    <recommendedName>
        <fullName evidence="4">DUF423 domain-containing protein</fullName>
    </recommendedName>
</protein>
<evidence type="ECO:0000313" key="3">
    <source>
        <dbReference type="Proteomes" id="UP000076587"/>
    </source>
</evidence>
<dbReference type="PATRIC" id="fig|1365253.3.peg.808"/>
<evidence type="ECO:0008006" key="4">
    <source>
        <dbReference type="Google" id="ProtNLM"/>
    </source>
</evidence>
<dbReference type="OrthoDB" id="4335991at2"/>
<dbReference type="AlphaFoldDB" id="A0A167GL65"/>
<feature type="transmembrane region" description="Helical" evidence="1">
    <location>
        <begin position="46"/>
        <end position="66"/>
    </location>
</feature>
<feature type="transmembrane region" description="Helical" evidence="1">
    <location>
        <begin position="73"/>
        <end position="95"/>
    </location>
</feature>
<keyword evidence="1" id="KW-0812">Transmembrane</keyword>
<dbReference type="EMBL" id="AUXT01000046">
    <property type="protein sequence ID" value="KZN55784.1"/>
    <property type="molecule type" value="Genomic_DNA"/>
</dbReference>
<name>A0A167GL65_9GAMM</name>
<keyword evidence="1" id="KW-1133">Transmembrane helix</keyword>
<feature type="transmembrane region" description="Helical" evidence="1">
    <location>
        <begin position="107"/>
        <end position="128"/>
    </location>
</feature>
<evidence type="ECO:0000256" key="1">
    <source>
        <dbReference type="SAM" id="Phobius"/>
    </source>
</evidence>
<evidence type="ECO:0000313" key="2">
    <source>
        <dbReference type="EMBL" id="KZN55784.1"/>
    </source>
</evidence>
<dbReference type="RefSeq" id="WP_063375786.1">
    <property type="nucleotide sequence ID" value="NZ_AUXT01000046.1"/>
</dbReference>
<reference evidence="2 3" key="1">
    <citation type="submission" date="2013-07" db="EMBL/GenBank/DDBJ databases">
        <title>Comparative Genomic and Metabolomic Analysis of Twelve Strains of Pseudoalteromonas luteoviolacea.</title>
        <authorList>
            <person name="Vynne N.G."/>
            <person name="Mansson M."/>
            <person name="Gram L."/>
        </authorList>
    </citation>
    <scope>NUCLEOTIDE SEQUENCE [LARGE SCALE GENOMIC DNA]</scope>
    <source>
        <strain evidence="2 3">NCIMB 1942</strain>
    </source>
</reference>
<keyword evidence="1" id="KW-0472">Membrane</keyword>
<accession>A0A167GL65</accession>
<gene>
    <name evidence="2" type="ORF">N482_04740</name>
</gene>
<organism evidence="2 3">
    <name type="scientific">Pseudoalteromonas luteoviolacea NCIMB 1942</name>
    <dbReference type="NCBI Taxonomy" id="1365253"/>
    <lineage>
        <taxon>Bacteria</taxon>
        <taxon>Pseudomonadati</taxon>
        <taxon>Pseudomonadota</taxon>
        <taxon>Gammaproteobacteria</taxon>
        <taxon>Alteromonadales</taxon>
        <taxon>Pseudoalteromonadaceae</taxon>
        <taxon>Pseudoalteromonas</taxon>
    </lineage>
</organism>
<proteinExistence type="predicted"/>
<dbReference type="Proteomes" id="UP000076587">
    <property type="component" value="Unassembled WGS sequence"/>
</dbReference>
<sequence>MNIWILSAGALALLTTAVHIFAGQVDPVRAFLRCNLEEVPKATLLACWHIVSVVLLFCGVILSLVGWYAASQFYLAVLLIGALYVLFAMVFAFVGAYFFKANALIKLPQWCLLLPVGLLAICGSYTALPPAL</sequence>